<dbReference type="Pfam" id="PF21196">
    <property type="entry name" value="PcrA_UvrD_tudor"/>
    <property type="match status" value="1"/>
</dbReference>
<evidence type="ECO:0000256" key="9">
    <source>
        <dbReference type="ARBA" id="ARBA00034808"/>
    </source>
</evidence>
<evidence type="ECO:0000256" key="5">
    <source>
        <dbReference type="ARBA" id="ARBA00022840"/>
    </source>
</evidence>
<reference evidence="15" key="2">
    <citation type="journal article" date="2021" name="PeerJ">
        <title>Extensive microbial diversity within the chicken gut microbiome revealed by metagenomics and culture.</title>
        <authorList>
            <person name="Gilroy R."/>
            <person name="Ravi A."/>
            <person name="Getino M."/>
            <person name="Pursley I."/>
            <person name="Horton D.L."/>
            <person name="Alikhan N.F."/>
            <person name="Baker D."/>
            <person name="Gharbi K."/>
            <person name="Hall N."/>
            <person name="Watson M."/>
            <person name="Adriaenssens E.M."/>
            <person name="Foster-Nyarko E."/>
            <person name="Jarju S."/>
            <person name="Secka A."/>
            <person name="Antonio M."/>
            <person name="Oren A."/>
            <person name="Chaudhuri R.R."/>
            <person name="La Ragione R."/>
            <person name="Hildebrand F."/>
            <person name="Pallen M.J."/>
        </authorList>
    </citation>
    <scope>NUCLEOTIDE SEQUENCE</scope>
    <source>
        <strain evidence="15">ChiHjej10B9-9673</strain>
    </source>
</reference>
<evidence type="ECO:0000256" key="8">
    <source>
        <dbReference type="ARBA" id="ARBA00034617"/>
    </source>
</evidence>
<comment type="similarity">
    <text evidence="1">Belongs to the helicase family. UvrD subfamily.</text>
</comment>
<keyword evidence="6" id="KW-0238">DNA-binding</keyword>
<dbReference type="GO" id="GO:0043138">
    <property type="term" value="F:3'-5' DNA helicase activity"/>
    <property type="evidence" value="ECO:0007669"/>
    <property type="project" value="UniProtKB-EC"/>
</dbReference>
<dbReference type="PANTHER" id="PTHR11070:SF2">
    <property type="entry name" value="ATP-DEPENDENT DNA HELICASE SRS2"/>
    <property type="match status" value="1"/>
</dbReference>
<evidence type="ECO:0000256" key="12">
    <source>
        <dbReference type="SAM" id="MobiDB-lite"/>
    </source>
</evidence>
<evidence type="ECO:0000313" key="15">
    <source>
        <dbReference type="EMBL" id="HIS67448.1"/>
    </source>
</evidence>
<dbReference type="Gene3D" id="3.40.50.300">
    <property type="entry name" value="P-loop containing nucleotide triphosphate hydrolases"/>
    <property type="match status" value="3"/>
</dbReference>
<evidence type="ECO:0000256" key="11">
    <source>
        <dbReference type="PROSITE-ProRule" id="PRU00560"/>
    </source>
</evidence>
<dbReference type="PROSITE" id="PS51217">
    <property type="entry name" value="UVRD_HELICASE_CTER"/>
    <property type="match status" value="1"/>
</dbReference>
<evidence type="ECO:0000256" key="3">
    <source>
        <dbReference type="ARBA" id="ARBA00022801"/>
    </source>
</evidence>
<dbReference type="InterPro" id="IPR014017">
    <property type="entry name" value="DNA_helicase_UvrD-like_C"/>
</dbReference>
<dbReference type="GO" id="GO:0005829">
    <property type="term" value="C:cytosol"/>
    <property type="evidence" value="ECO:0007669"/>
    <property type="project" value="TreeGrafter"/>
</dbReference>
<evidence type="ECO:0000259" key="14">
    <source>
        <dbReference type="PROSITE" id="PS51217"/>
    </source>
</evidence>
<dbReference type="GO" id="GO:0016787">
    <property type="term" value="F:hydrolase activity"/>
    <property type="evidence" value="ECO:0007669"/>
    <property type="project" value="UniProtKB-UniRule"/>
</dbReference>
<feature type="binding site" evidence="11">
    <location>
        <begin position="43"/>
        <end position="50"/>
    </location>
    <ligand>
        <name>ATP</name>
        <dbReference type="ChEBI" id="CHEBI:30616"/>
    </ligand>
</feature>
<comment type="catalytic activity">
    <reaction evidence="10">
        <text>ATP + H2O = ADP + phosphate + H(+)</text>
        <dbReference type="Rhea" id="RHEA:13065"/>
        <dbReference type="ChEBI" id="CHEBI:15377"/>
        <dbReference type="ChEBI" id="CHEBI:15378"/>
        <dbReference type="ChEBI" id="CHEBI:30616"/>
        <dbReference type="ChEBI" id="CHEBI:43474"/>
        <dbReference type="ChEBI" id="CHEBI:456216"/>
        <dbReference type="EC" id="5.6.2.4"/>
    </reaction>
</comment>
<dbReference type="Gene3D" id="1.10.486.10">
    <property type="entry name" value="PCRA, domain 4"/>
    <property type="match status" value="1"/>
</dbReference>
<keyword evidence="2 11" id="KW-0547">Nucleotide-binding</keyword>
<dbReference type="Pfam" id="PF13361">
    <property type="entry name" value="UvrD_C"/>
    <property type="match status" value="1"/>
</dbReference>
<dbReference type="AlphaFoldDB" id="A0A9D1JW24"/>
<feature type="domain" description="UvrD-like helicase ATP-binding" evidence="13">
    <location>
        <begin position="22"/>
        <end position="339"/>
    </location>
</feature>
<evidence type="ECO:0000313" key="16">
    <source>
        <dbReference type="Proteomes" id="UP000824001"/>
    </source>
</evidence>
<evidence type="ECO:0000256" key="2">
    <source>
        <dbReference type="ARBA" id="ARBA00022741"/>
    </source>
</evidence>
<evidence type="ECO:0000256" key="6">
    <source>
        <dbReference type="ARBA" id="ARBA00023125"/>
    </source>
</evidence>
<reference evidence="15" key="1">
    <citation type="submission" date="2020-10" db="EMBL/GenBank/DDBJ databases">
        <authorList>
            <person name="Gilroy R."/>
        </authorList>
    </citation>
    <scope>NUCLEOTIDE SEQUENCE</scope>
    <source>
        <strain evidence="15">ChiHjej10B9-9673</strain>
    </source>
</reference>
<protein>
    <recommendedName>
        <fullName evidence="9">DNA 3'-5' helicase</fullName>
        <ecNumber evidence="9">5.6.2.4</ecNumber>
    </recommendedName>
</protein>
<accession>A0A9D1JW24</accession>
<dbReference type="SUPFAM" id="SSF52540">
    <property type="entry name" value="P-loop containing nucleoside triphosphate hydrolases"/>
    <property type="match status" value="1"/>
</dbReference>
<proteinExistence type="inferred from homology"/>
<dbReference type="InterPro" id="IPR000212">
    <property type="entry name" value="DNA_helicase_UvrD/REP"/>
</dbReference>
<dbReference type="PROSITE" id="PS51198">
    <property type="entry name" value="UVRD_HELICASE_ATP_BIND"/>
    <property type="match status" value="1"/>
</dbReference>
<comment type="catalytic activity">
    <reaction evidence="8">
        <text>Couples ATP hydrolysis with the unwinding of duplex DNA by translocating in the 3'-5' direction.</text>
        <dbReference type="EC" id="5.6.2.4"/>
    </reaction>
</comment>
<dbReference type="GO" id="GO:0033202">
    <property type="term" value="C:DNA helicase complex"/>
    <property type="evidence" value="ECO:0007669"/>
    <property type="project" value="TreeGrafter"/>
</dbReference>
<sequence length="783" mass="87675">MKNDFKTRYIAARRRIIENDFRNLNPMQREAVLATEGPLLILAGAGSGKTTVLINRVANLLKYGRASDCGEIPENATEADLAVLEAGPSPEAERLAAFEPVEPWRVIAITFTNKAADELKNRLAAKLGPAADDIWARTFHSACVRILRRDADRLGYPRDFTIYDTADRLSVMKAIVREMDLDDKVYAPRSMLAAIDAAKDELLSPESYAARNGQSSDPRLRRLCDIYSAYAARLFKAGAMDFEDLIYNTVLLFRRNPDVLERWQRQFKYVLIDEYQDTNHLQYLLAGMLAGGSGNICVVGDDDQSIYKFRGATIENILSFEKQYKGCRTIRLEQNYRSTGRILDAANAVIANNTGRKGKTLWTDAGEGDKLHMYTAMNEDDEAQFVAAHILAHRGAGGNFRDCAVLYRMNAQSNRLEFAFKRNAIPYRVVGGMRFFDRAEIKDMLAYLAVILSPADDLRLARIINVPGRGIGERTIETARSIAAREGRSLSEIVSRANEFEELKRAAPKLIQFSDLLSELRAKSAELPVDLLYDLVLEATGYEKALRDKGGDENLARLENIAELKTNILGYMKESGDDTLAGFLDQVALYTDIDGYNADDDCAVMMTMHSAKGLEFPVVFLVGMEEGLFPGTRSIGDPDEMEEERRLCYVALTRAKRELYLTNARQRMIFGHTTMNKPSRFTEEIPEADIERTGHSELREREWKPRTRRAPEPRAHAVAPERPAPAAPGFAVGDRIRHTAFGEGEIVKLTPMGGDALVEIAFEGGVTKRLMLRAAAQHMRKVD</sequence>
<name>A0A9D1JW24_9FIRM</name>
<evidence type="ECO:0000259" key="13">
    <source>
        <dbReference type="PROSITE" id="PS51198"/>
    </source>
</evidence>
<dbReference type="Pfam" id="PF00580">
    <property type="entry name" value="UvrD-helicase"/>
    <property type="match status" value="2"/>
</dbReference>
<evidence type="ECO:0000256" key="10">
    <source>
        <dbReference type="ARBA" id="ARBA00048988"/>
    </source>
</evidence>
<dbReference type="CDD" id="cd18807">
    <property type="entry name" value="SF1_C_UvrD"/>
    <property type="match status" value="1"/>
</dbReference>
<dbReference type="Proteomes" id="UP000824001">
    <property type="component" value="Unassembled WGS sequence"/>
</dbReference>
<dbReference type="GO" id="GO:0000725">
    <property type="term" value="P:recombinational repair"/>
    <property type="evidence" value="ECO:0007669"/>
    <property type="project" value="TreeGrafter"/>
</dbReference>
<feature type="compositionally biased region" description="Basic and acidic residues" evidence="12">
    <location>
        <begin position="692"/>
        <end position="715"/>
    </location>
</feature>
<feature type="region of interest" description="Disordered" evidence="12">
    <location>
        <begin position="692"/>
        <end position="730"/>
    </location>
</feature>
<keyword evidence="3 11" id="KW-0378">Hydrolase</keyword>
<dbReference type="EC" id="5.6.2.4" evidence="9"/>
<dbReference type="GO" id="GO:0003677">
    <property type="term" value="F:DNA binding"/>
    <property type="evidence" value="ECO:0007669"/>
    <property type="project" value="UniProtKB-KW"/>
</dbReference>
<evidence type="ECO:0000256" key="7">
    <source>
        <dbReference type="ARBA" id="ARBA00023235"/>
    </source>
</evidence>
<dbReference type="EMBL" id="DVJK01000219">
    <property type="protein sequence ID" value="HIS67448.1"/>
    <property type="molecule type" value="Genomic_DNA"/>
</dbReference>
<organism evidence="15 16">
    <name type="scientific">Candidatus Scatomorpha merdipullorum</name>
    <dbReference type="NCBI Taxonomy" id="2840927"/>
    <lineage>
        <taxon>Bacteria</taxon>
        <taxon>Bacillati</taxon>
        <taxon>Bacillota</taxon>
        <taxon>Clostridia</taxon>
        <taxon>Eubacteriales</taxon>
        <taxon>Candidatus Scatomorpha</taxon>
    </lineage>
</organism>
<evidence type="ECO:0000256" key="4">
    <source>
        <dbReference type="ARBA" id="ARBA00022806"/>
    </source>
</evidence>
<gene>
    <name evidence="15" type="ORF">IAC18_07770</name>
</gene>
<dbReference type="InterPro" id="IPR014016">
    <property type="entry name" value="UvrD-like_ATP-bd"/>
</dbReference>
<evidence type="ECO:0000256" key="1">
    <source>
        <dbReference type="ARBA" id="ARBA00009922"/>
    </source>
</evidence>
<dbReference type="CDD" id="cd17932">
    <property type="entry name" value="DEXQc_UvrD"/>
    <property type="match status" value="1"/>
</dbReference>
<feature type="domain" description="UvrD-like helicase C-terminal" evidence="14">
    <location>
        <begin position="340"/>
        <end position="613"/>
    </location>
</feature>
<keyword evidence="7" id="KW-0413">Isomerase</keyword>
<dbReference type="PANTHER" id="PTHR11070">
    <property type="entry name" value="UVRD / RECB / PCRA DNA HELICASE FAMILY MEMBER"/>
    <property type="match status" value="1"/>
</dbReference>
<dbReference type="InterPro" id="IPR027417">
    <property type="entry name" value="P-loop_NTPase"/>
</dbReference>
<dbReference type="GO" id="GO:0005524">
    <property type="term" value="F:ATP binding"/>
    <property type="evidence" value="ECO:0007669"/>
    <property type="project" value="UniProtKB-UniRule"/>
</dbReference>
<dbReference type="Gene3D" id="1.10.10.160">
    <property type="match status" value="1"/>
</dbReference>
<comment type="caution">
    <text evidence="15">The sequence shown here is derived from an EMBL/GenBank/DDBJ whole genome shotgun (WGS) entry which is preliminary data.</text>
</comment>
<dbReference type="InterPro" id="IPR013986">
    <property type="entry name" value="DExx_box_DNA_helicase_dom_sf"/>
</dbReference>
<keyword evidence="4 11" id="KW-0347">Helicase</keyword>
<keyword evidence="5 11" id="KW-0067">ATP-binding</keyword>